<reference evidence="2" key="1">
    <citation type="submission" date="2021-01" db="EMBL/GenBank/DDBJ databases">
        <title>Caligus Genome Assembly.</title>
        <authorList>
            <person name="Gallardo-Escarate C."/>
        </authorList>
    </citation>
    <scope>NUCLEOTIDE SEQUENCE [LARGE SCALE GENOMIC DNA]</scope>
</reference>
<keyword evidence="2" id="KW-1185">Reference proteome</keyword>
<sequence length="144" mass="15273">VEVARVVVGGVGQPNVWGSCVVQVLGQSLLGFVRGVAGRRVLLEHVRPPAATFFIQGATISLMSATYPSESSLRPLGKKVRRHDVTVGVMMPNTITAAGNLGLGDNGHLVGVPNTTPVILAVMFLDLGEVLLVREEPERIVVDR</sequence>
<accession>A0A7T8K9K1</accession>
<protein>
    <submittedName>
        <fullName evidence="1">Uncharacterized protein</fullName>
    </submittedName>
</protein>
<feature type="non-terminal residue" evidence="1">
    <location>
        <position position="1"/>
    </location>
</feature>
<name>A0A7T8K9K1_CALRO</name>
<proteinExistence type="predicted"/>
<dbReference type="Proteomes" id="UP000595437">
    <property type="component" value="Chromosome 7"/>
</dbReference>
<evidence type="ECO:0000313" key="2">
    <source>
        <dbReference type="Proteomes" id="UP000595437"/>
    </source>
</evidence>
<gene>
    <name evidence="1" type="ORF">FKW44_010462</name>
</gene>
<dbReference type="AlphaFoldDB" id="A0A7T8K9K1"/>
<evidence type="ECO:0000313" key="1">
    <source>
        <dbReference type="EMBL" id="QQP49705.1"/>
    </source>
</evidence>
<organism evidence="1 2">
    <name type="scientific">Caligus rogercresseyi</name>
    <name type="common">Sea louse</name>
    <dbReference type="NCBI Taxonomy" id="217165"/>
    <lineage>
        <taxon>Eukaryota</taxon>
        <taxon>Metazoa</taxon>
        <taxon>Ecdysozoa</taxon>
        <taxon>Arthropoda</taxon>
        <taxon>Crustacea</taxon>
        <taxon>Multicrustacea</taxon>
        <taxon>Hexanauplia</taxon>
        <taxon>Copepoda</taxon>
        <taxon>Siphonostomatoida</taxon>
        <taxon>Caligidae</taxon>
        <taxon>Caligus</taxon>
    </lineage>
</organism>
<feature type="non-terminal residue" evidence="1">
    <location>
        <position position="144"/>
    </location>
</feature>
<dbReference type="EMBL" id="CP045896">
    <property type="protein sequence ID" value="QQP49705.1"/>
    <property type="molecule type" value="Genomic_DNA"/>
</dbReference>